<reference evidence="2" key="1">
    <citation type="submission" date="2022-10" db="EMBL/GenBank/DDBJ databases">
        <title>Hoeflea sp. G2-23, isolated from marine algae.</title>
        <authorList>
            <person name="Kristyanto S."/>
            <person name="Kim J.M."/>
            <person name="Jeon C.O."/>
        </authorList>
    </citation>
    <scope>NUCLEOTIDE SEQUENCE</scope>
    <source>
        <strain evidence="2">G2-23</strain>
    </source>
</reference>
<evidence type="ECO:0000313" key="2">
    <source>
        <dbReference type="EMBL" id="MCY0150590.1"/>
    </source>
</evidence>
<dbReference type="EMBL" id="JAOVZR010000001">
    <property type="protein sequence ID" value="MCY0150590.1"/>
    <property type="molecule type" value="Genomic_DNA"/>
</dbReference>
<dbReference type="Gene3D" id="3.30.420.10">
    <property type="entry name" value="Ribonuclease H-like superfamily/Ribonuclease H"/>
    <property type="match status" value="1"/>
</dbReference>
<dbReference type="Pfam" id="PF10108">
    <property type="entry name" value="DNA_pol_B_exo2"/>
    <property type="match status" value="1"/>
</dbReference>
<dbReference type="RefSeq" id="WP_267656019.1">
    <property type="nucleotide sequence ID" value="NZ_JAOVZR010000001.1"/>
</dbReference>
<evidence type="ECO:0000259" key="1">
    <source>
        <dbReference type="Pfam" id="PF10108"/>
    </source>
</evidence>
<accession>A0ABT3ZFL1</accession>
<sequence length="224" mass="25028">MHLYLDIETIPTSDPAIIERVAANVTPPASMKKADTIAAWEAEKKPEAVAEAVNKTGLNGAYGKVAFIGFALDDDPVECWSWPLYHESERDLLAGFSEALRDIPLGRVPTIVGHNIANFDLRFIWQRAMVLGVRMPGWFPRDPKPWGDDVFDTMTKWAGARDYIKMDELCFALGLDGKSDVDGSMVAQMFADGEYQKIADYCIDDVEKVRRVHKRMQVAFGEAA</sequence>
<name>A0ABT3ZFL1_9HYPH</name>
<keyword evidence="4" id="KW-1185">Reference proteome</keyword>
<gene>
    <name evidence="2" type="ORF">OEG84_23520</name>
    <name evidence="3" type="ORF">OEG84_25280</name>
</gene>
<dbReference type="InterPro" id="IPR036397">
    <property type="entry name" value="RNaseH_sf"/>
</dbReference>
<evidence type="ECO:0000313" key="3">
    <source>
        <dbReference type="EMBL" id="MCY0150922.1"/>
    </source>
</evidence>
<dbReference type="EMBL" id="JAOVZR010000004">
    <property type="protein sequence ID" value="MCY0150922.1"/>
    <property type="molecule type" value="Genomic_DNA"/>
</dbReference>
<protein>
    <recommendedName>
        <fullName evidence="1">Predicted 3'-5' exonuclease PolB-like domain-containing protein</fullName>
    </recommendedName>
</protein>
<organism evidence="2 4">
    <name type="scientific">Hoeflea algicola</name>
    <dbReference type="NCBI Taxonomy" id="2983763"/>
    <lineage>
        <taxon>Bacteria</taxon>
        <taxon>Pseudomonadati</taxon>
        <taxon>Pseudomonadota</taxon>
        <taxon>Alphaproteobacteria</taxon>
        <taxon>Hyphomicrobiales</taxon>
        <taxon>Rhizobiaceae</taxon>
        <taxon>Hoeflea</taxon>
    </lineage>
</organism>
<dbReference type="InterPro" id="IPR012337">
    <property type="entry name" value="RNaseH-like_sf"/>
</dbReference>
<dbReference type="SUPFAM" id="SSF53098">
    <property type="entry name" value="Ribonuclease H-like"/>
    <property type="match status" value="1"/>
</dbReference>
<proteinExistence type="predicted"/>
<dbReference type="Proteomes" id="UP001073227">
    <property type="component" value="Unassembled WGS sequence"/>
</dbReference>
<feature type="domain" description="Predicted 3'-5' exonuclease PolB-like" evidence="1">
    <location>
        <begin position="73"/>
        <end position="219"/>
    </location>
</feature>
<comment type="caution">
    <text evidence="2">The sequence shown here is derived from an EMBL/GenBank/DDBJ whole genome shotgun (WGS) entry which is preliminary data.</text>
</comment>
<dbReference type="InterPro" id="IPR019288">
    <property type="entry name" value="3'-5'_exonuclease_PolB-like"/>
</dbReference>
<evidence type="ECO:0000313" key="4">
    <source>
        <dbReference type="Proteomes" id="UP001073227"/>
    </source>
</evidence>